<evidence type="ECO:0000256" key="6">
    <source>
        <dbReference type="ARBA" id="ARBA00023306"/>
    </source>
</evidence>
<evidence type="ECO:0000313" key="10">
    <source>
        <dbReference type="Proteomes" id="UP000314983"/>
    </source>
</evidence>
<keyword evidence="2" id="KW-1017">Isopeptide bond</keyword>
<feature type="compositionally biased region" description="Basic residues" evidence="7">
    <location>
        <begin position="1533"/>
        <end position="1543"/>
    </location>
</feature>
<keyword evidence="10" id="KW-1185">Reference proteome</keyword>
<evidence type="ECO:0000256" key="4">
    <source>
        <dbReference type="ARBA" id="ARBA00022843"/>
    </source>
</evidence>
<dbReference type="GO" id="GO:0005694">
    <property type="term" value="C:chromosome"/>
    <property type="evidence" value="ECO:0007669"/>
    <property type="project" value="TreeGrafter"/>
</dbReference>
<accession>A0AAY5F1M1</accession>
<feature type="region of interest" description="Disordered" evidence="7">
    <location>
        <begin position="535"/>
        <end position="570"/>
    </location>
</feature>
<feature type="region of interest" description="Disordered" evidence="7">
    <location>
        <begin position="1392"/>
        <end position="1506"/>
    </location>
</feature>
<feature type="compositionally biased region" description="Low complexity" evidence="7">
    <location>
        <begin position="1914"/>
        <end position="1931"/>
    </location>
</feature>
<feature type="compositionally biased region" description="Basic and acidic residues" evidence="7">
    <location>
        <begin position="1680"/>
        <end position="1690"/>
    </location>
</feature>
<keyword evidence="3" id="KW-0597">Phosphoprotein</keyword>
<feature type="compositionally biased region" description="Low complexity" evidence="7">
    <location>
        <begin position="1988"/>
        <end position="2004"/>
    </location>
</feature>
<evidence type="ECO:0000256" key="1">
    <source>
        <dbReference type="ARBA" id="ARBA00004123"/>
    </source>
</evidence>
<feature type="compositionally biased region" description="Low complexity" evidence="7">
    <location>
        <begin position="379"/>
        <end position="406"/>
    </location>
</feature>
<feature type="region of interest" description="Disordered" evidence="7">
    <location>
        <begin position="1031"/>
        <end position="1065"/>
    </location>
</feature>
<feature type="region of interest" description="Disordered" evidence="7">
    <location>
        <begin position="345"/>
        <end position="462"/>
    </location>
</feature>
<feature type="compositionally biased region" description="Low complexity" evidence="7">
    <location>
        <begin position="359"/>
        <end position="371"/>
    </location>
</feature>
<evidence type="ECO:0000256" key="5">
    <source>
        <dbReference type="ARBA" id="ARBA00023242"/>
    </source>
</evidence>
<protein>
    <recommendedName>
        <fullName evidence="8">PP1-binding domain-containing protein</fullName>
    </recommendedName>
</protein>
<feature type="domain" description="PP1-binding" evidence="8">
    <location>
        <begin position="276"/>
        <end position="319"/>
    </location>
</feature>
<feature type="compositionally biased region" description="Polar residues" evidence="7">
    <location>
        <begin position="1193"/>
        <end position="1207"/>
    </location>
</feature>
<keyword evidence="4" id="KW-0832">Ubl conjugation</keyword>
<evidence type="ECO:0000256" key="2">
    <source>
        <dbReference type="ARBA" id="ARBA00022499"/>
    </source>
</evidence>
<feature type="compositionally biased region" description="Basic and acidic residues" evidence="7">
    <location>
        <begin position="1807"/>
        <end position="1834"/>
    </location>
</feature>
<evidence type="ECO:0000259" key="8">
    <source>
        <dbReference type="Pfam" id="PF15276"/>
    </source>
</evidence>
<reference evidence="9" key="3">
    <citation type="submission" date="2025-09" db="UniProtKB">
        <authorList>
            <consortium name="Ensembl"/>
        </authorList>
    </citation>
    <scope>IDENTIFICATION</scope>
</reference>
<feature type="compositionally biased region" description="Polar residues" evidence="7">
    <location>
        <begin position="345"/>
        <end position="355"/>
    </location>
</feature>
<evidence type="ECO:0000313" key="9">
    <source>
        <dbReference type="Ensembl" id="ENSEEEP00000062859.1"/>
    </source>
</evidence>
<dbReference type="InterPro" id="IPR029334">
    <property type="entry name" value="PP1-bd"/>
</dbReference>
<name>A0AAY5F1M1_ELEEL</name>
<keyword evidence="5" id="KW-0539">Nucleus</keyword>
<dbReference type="PANTHER" id="PTHR21603:SF17">
    <property type="entry name" value="PROLIFERATION MARKER PROTEIN KI-67"/>
    <property type="match status" value="1"/>
</dbReference>
<sequence length="2058" mass="221850">MDHSESPFLKLCNVVKKDLATKLPQKSQAPPGTPLSRPRDDREEPRKAPVTHTDVPSKKDVPVTPGLGKKKRRSSNVGSANGGDGIALDGTVHPMEGPLAGVQMVPPAVPGSATKHKKSSSGPDTPTPLECSITHSPQNKSYEAIPPTFSAKEVAQQILSESSDAEKMPKSLKGRRSAVSRPESPAVTPKRQPGPQTSPGPRRAEAGQSQTPPLCADEPEPKLVSRTSPRANAGKRFQVKDVLHEIGTTPACENKGDVQPSGKKHKKADLPVPVAKRKRVSFGGQLSPELFDRRLPPNSPLRRGASPGRRSLSIYQKPQSLLRRASTIGLMSFLLDEAIQENTAKSALPKRTSSPGKGAKVASPAKISSPAKKAHSPKAKTPSPKGKKSQSQTPTPSPATATPKTPNSTRRRSNESVKMPGPCEGSLTQTPTVQGRFSVSQVSTPSPVSDQEREVKGATSVSEVPLDSVTPKMNLRRTSMKALSRKTPRSALKSALKVMRSRRSGASRANLKVVSSWADIVKFGQIKLQTDLEAKKTVPRRKAAKQTRVTQPQTPVRRLKDDTSTGHADSPATVVIGKAYMRSAQTTGAVPKTVSNIVLYTKDREMDEDFTGVAEIFKTPANSMSVVERVSECPETPFGVSVGSVAEMSVMNTPEELGEMIVSPMSVATTARLGHYNSEAVSRLLKDNQDASLFQQDSPSQINNSNDFPASEVISVLEMPVEDQMEEEEAEWSQTVCQTPLQKPAPSDCLTGLKKLMTTPKQRAEPIEDLSGRLPRTPKERKEPQEESLKGVKELVNTPKQMEMLLEDTTGFKKLDSSQTVCSSGLSSIMRTSKYKTEQEEDLTGVKQLMQTPKFKGQPVEKVFGVKRLMKTPKQKSGPVEEDLSGIQQLMKTPKQKSGPVEEDLSGIQQLMKTPKQKSGPVEEDLSGIQQLMKTPKQKSGPVEEDLSGIQQLMKTPNQKSGPVEEDLSGIQQLNTPKQKSGPVEKDLSDIQQLMKTPKQKSIPVEEDLSGIQQLMKSGPVEEDLSGIQQLNTPKQKSGPVEEHLSGIPQLMKTPKQKSGPVEEDLSGIQQLMKTPKQKSGPVEEDLSGIQQLMKTPKQKSGPVEEDMSGIQQLMKTPKQKSGPVEEDLSGIQQLKKSGPVEEDLSGIQQLKKSGPVEEDLSGIQQLKTPKRRRDNAVENLTEPAEPMRKLTSDVTETKQNNTSASAKIQEPLVSVASDVLSVEDDEDLEDKENICPAEGMNSKTEAAIAIQEVSQVELEKEAETTLKTKMSQSDEENEIISVEISCSKENSQILDPLVGAECTYQDLDATPSLSAVEQVGKSCHAKKNQHGGRVKAQKPQQSDRGDSASAVVPGKNKCTSVDAVETPAPRRRRGKAFVVELEIAPVPSPVRRSARGMVPKHHFEEERRVEAPKLPQSVADGKQNSKCPSAAKARRAQKAKPDVMVGQVLETKTSADPTTAEPPKVVEALQKSPVPAANGKRGRGAKQEAEKSLLVPTTQEPQRMIVPEGVVVETDMAPGGSELQSLAEANTRSRRGRGRKKETLKAAQVEEMTESTTANVEPDSSKVVVVSDGQPQTSAVKPRRGRRAKPGALKDQAVVAEPPADAEPVAVVHPPARSSRGARPRVLKPQANQPAVEPSASATEPVRCEQVVVKNIRGGRRKMQPKAQASEDTQEVDEDKPQVDSDRAGQTEAPAIKSARGKRAATIREPEVAVKRGRRGAATASAAAEVPPPAVKSSRGRKATVKVEDAPVPEERVRETSEAGRVAASEKNWTPVAEAGPGGAQDTGSEVVGKRGRGRLAKKAKVSSEDNSVKEAEELTTAKESALDCENRKTSKKTVNWNSDLVCIREVKLGKEELEQKSKKKADPAAMAIKEPSVMETKQPEGPPAKSRKGGVVKRRDEPAARQSEVAAEENASRAGRGRAAASRANDGMAACPKRGNRNKEMETAAEETPGVKSTPKTKTGKAARPQAQVEVDVLGKRRRAPATRVAPAAEAEPSEPAADNGKPERGKRKAARDVSAQAEGPTSVATPRRGTRAQKKVETVISSAPLKRTRRK</sequence>
<dbReference type="GO" id="GO:0007088">
    <property type="term" value="P:regulation of mitotic nuclear division"/>
    <property type="evidence" value="ECO:0007669"/>
    <property type="project" value="TreeGrafter"/>
</dbReference>
<keyword evidence="6" id="KW-0131">Cell cycle</keyword>
<feature type="compositionally biased region" description="Basic and acidic residues" evidence="7">
    <location>
        <begin position="37"/>
        <end position="47"/>
    </location>
</feature>
<dbReference type="SMART" id="SM01295">
    <property type="entry name" value="K167R"/>
    <property type="match status" value="3"/>
</dbReference>
<reference evidence="9 10" key="1">
    <citation type="submission" date="2020-05" db="EMBL/GenBank/DDBJ databases">
        <title>Electrophorus electricus (electric eel) genome, fEleEle1, primary haplotype.</title>
        <authorList>
            <person name="Myers G."/>
            <person name="Meyer A."/>
            <person name="Fedrigo O."/>
            <person name="Formenti G."/>
            <person name="Rhie A."/>
            <person name="Tracey A."/>
            <person name="Sims Y."/>
            <person name="Jarvis E.D."/>
        </authorList>
    </citation>
    <scope>NUCLEOTIDE SEQUENCE [LARGE SCALE GENOMIC DNA]</scope>
</reference>
<feature type="region of interest" description="Disordered" evidence="7">
    <location>
        <begin position="1518"/>
        <end position="1837"/>
    </location>
</feature>
<dbReference type="SUPFAM" id="SSF57997">
    <property type="entry name" value="Tropomyosin"/>
    <property type="match status" value="1"/>
</dbReference>
<feature type="compositionally biased region" description="Basic and acidic residues" evidence="7">
    <location>
        <begin position="1853"/>
        <end position="1868"/>
    </location>
</feature>
<dbReference type="GO" id="GO:0005634">
    <property type="term" value="C:nucleus"/>
    <property type="evidence" value="ECO:0007669"/>
    <property type="project" value="UniProtKB-SubCell"/>
</dbReference>
<feature type="compositionally biased region" description="Polar residues" evidence="7">
    <location>
        <begin position="426"/>
        <end position="437"/>
    </location>
</feature>
<dbReference type="GeneTree" id="ENSGT00940000154352"/>
<dbReference type="GO" id="GO:0051983">
    <property type="term" value="P:regulation of chromosome segregation"/>
    <property type="evidence" value="ECO:0007669"/>
    <property type="project" value="TreeGrafter"/>
</dbReference>
<feature type="compositionally biased region" description="Low complexity" evidence="7">
    <location>
        <begin position="438"/>
        <end position="449"/>
    </location>
</feature>
<feature type="region of interest" description="Disordered" evidence="7">
    <location>
        <begin position="1853"/>
        <end position="2058"/>
    </location>
</feature>
<dbReference type="Ensembl" id="ENSEEET00000056897.1">
    <property type="protein sequence ID" value="ENSEEEP00000062859.1"/>
    <property type="gene ID" value="ENSEEEG00000027477.1"/>
</dbReference>
<gene>
    <name evidence="9" type="primary">mki67</name>
</gene>
<feature type="region of interest" description="Disordered" evidence="7">
    <location>
        <begin position="758"/>
        <end position="796"/>
    </location>
</feature>
<proteinExistence type="predicted"/>
<feature type="compositionally biased region" description="Basic residues" evidence="7">
    <location>
        <begin position="1795"/>
        <end position="1806"/>
    </location>
</feature>
<evidence type="ECO:0000256" key="7">
    <source>
        <dbReference type="SAM" id="MobiDB-lite"/>
    </source>
</evidence>
<feature type="compositionally biased region" description="Basic and acidic residues" evidence="7">
    <location>
        <begin position="1746"/>
        <end position="1763"/>
    </location>
</feature>
<dbReference type="Proteomes" id="UP000314983">
    <property type="component" value="Chromosome 14"/>
</dbReference>
<feature type="compositionally biased region" description="Low complexity" evidence="7">
    <location>
        <begin position="1598"/>
        <end position="1620"/>
    </location>
</feature>
<feature type="region of interest" description="Disordered" evidence="7">
    <location>
        <begin position="1152"/>
        <end position="1209"/>
    </location>
</feature>
<dbReference type="InterPro" id="IPR012568">
    <property type="entry name" value="KI67R"/>
</dbReference>
<comment type="subcellular location">
    <subcellularLocation>
        <location evidence="1">Nucleus</location>
    </subcellularLocation>
</comment>
<evidence type="ECO:0000256" key="3">
    <source>
        <dbReference type="ARBA" id="ARBA00022553"/>
    </source>
</evidence>
<organism evidence="9 10">
    <name type="scientific">Electrophorus electricus</name>
    <name type="common">Electric eel</name>
    <name type="synonym">Gymnotus electricus</name>
    <dbReference type="NCBI Taxonomy" id="8005"/>
    <lineage>
        <taxon>Eukaryota</taxon>
        <taxon>Metazoa</taxon>
        <taxon>Chordata</taxon>
        <taxon>Craniata</taxon>
        <taxon>Vertebrata</taxon>
        <taxon>Euteleostomi</taxon>
        <taxon>Actinopterygii</taxon>
        <taxon>Neopterygii</taxon>
        <taxon>Teleostei</taxon>
        <taxon>Ostariophysi</taxon>
        <taxon>Gymnotiformes</taxon>
        <taxon>Gymnotoidei</taxon>
        <taxon>Gymnotidae</taxon>
        <taxon>Electrophorus</taxon>
    </lineage>
</organism>
<dbReference type="Pfam" id="PF15276">
    <property type="entry name" value="PP1_bind"/>
    <property type="match status" value="1"/>
</dbReference>
<feature type="region of interest" description="Disordered" evidence="7">
    <location>
        <begin position="20"/>
        <end position="320"/>
    </location>
</feature>
<reference evidence="9" key="2">
    <citation type="submission" date="2025-08" db="UniProtKB">
        <authorList>
            <consortium name="Ensembl"/>
        </authorList>
    </citation>
    <scope>IDENTIFICATION</scope>
</reference>
<feature type="compositionally biased region" description="Basic residues" evidence="7">
    <location>
        <begin position="1324"/>
        <end position="1337"/>
    </location>
</feature>
<feature type="compositionally biased region" description="Basic and acidic residues" evidence="7">
    <location>
        <begin position="1402"/>
        <end position="1412"/>
    </location>
</feature>
<feature type="compositionally biased region" description="Basic and acidic residues" evidence="7">
    <location>
        <begin position="777"/>
        <end position="793"/>
    </location>
</feature>
<dbReference type="PANTHER" id="PTHR21603">
    <property type="entry name" value="ANTIGEN KI-67-LIKE PROTEIN"/>
    <property type="match status" value="1"/>
</dbReference>
<feature type="region of interest" description="Disordered" evidence="7">
    <location>
        <begin position="1320"/>
        <end position="1372"/>
    </location>
</feature>